<protein>
    <submittedName>
        <fullName evidence="3">Uncharacterized protein</fullName>
    </submittedName>
</protein>
<accession>A0A512PE18</accession>
<evidence type="ECO:0000313" key="4">
    <source>
        <dbReference type="Proteomes" id="UP000321798"/>
    </source>
</evidence>
<evidence type="ECO:0000256" key="2">
    <source>
        <dbReference type="SAM" id="Phobius"/>
    </source>
</evidence>
<reference evidence="3 4" key="1">
    <citation type="submission" date="2019-07" db="EMBL/GenBank/DDBJ databases">
        <title>Whole genome shotgun sequence of Cellulomonas soli NBRC 109434.</title>
        <authorList>
            <person name="Hosoyama A."/>
            <person name="Uohara A."/>
            <person name="Ohji S."/>
            <person name="Ichikawa N."/>
        </authorList>
    </citation>
    <scope>NUCLEOTIDE SEQUENCE [LARGE SCALE GENOMIC DNA]</scope>
    <source>
        <strain evidence="3 4">NBRC 109434</strain>
    </source>
</reference>
<evidence type="ECO:0000256" key="1">
    <source>
        <dbReference type="SAM" id="MobiDB-lite"/>
    </source>
</evidence>
<feature type="region of interest" description="Disordered" evidence="1">
    <location>
        <begin position="1"/>
        <end position="100"/>
    </location>
</feature>
<feature type="compositionally biased region" description="Polar residues" evidence="1">
    <location>
        <begin position="38"/>
        <end position="49"/>
    </location>
</feature>
<dbReference type="AlphaFoldDB" id="A0A512PE18"/>
<comment type="caution">
    <text evidence="3">The sequence shown here is derived from an EMBL/GenBank/DDBJ whole genome shotgun (WGS) entry which is preliminary data.</text>
</comment>
<keyword evidence="2" id="KW-0812">Transmembrane</keyword>
<dbReference type="Proteomes" id="UP000321798">
    <property type="component" value="Unassembled WGS sequence"/>
</dbReference>
<organism evidence="3 4">
    <name type="scientific">Cellulomonas soli</name>
    <dbReference type="NCBI Taxonomy" id="931535"/>
    <lineage>
        <taxon>Bacteria</taxon>
        <taxon>Bacillati</taxon>
        <taxon>Actinomycetota</taxon>
        <taxon>Actinomycetes</taxon>
        <taxon>Micrococcales</taxon>
        <taxon>Cellulomonadaceae</taxon>
        <taxon>Cellulomonas</taxon>
    </lineage>
</organism>
<proteinExistence type="predicted"/>
<dbReference type="EMBL" id="BKAL01000007">
    <property type="protein sequence ID" value="GEP69396.1"/>
    <property type="molecule type" value="Genomic_DNA"/>
</dbReference>
<gene>
    <name evidence="3" type="ORF">CSO01_21110</name>
</gene>
<keyword evidence="4" id="KW-1185">Reference proteome</keyword>
<keyword evidence="2" id="KW-0472">Membrane</keyword>
<evidence type="ECO:0000313" key="3">
    <source>
        <dbReference type="EMBL" id="GEP69396.1"/>
    </source>
</evidence>
<sequence length="275" mass="29154">MEAPHGHPPEVGSLRRPGAGRSRLTEPGAGPDLCGPDQNRTLLMSSPVTSDPVPVYPPLLAQGVGGSGPRDAPDDAPGPDDAIGPDDAPRPDDASAEPSSETRRRLVLVLVVLGVAGVVFALLVVALVRGLSGLGSSVHGGSATDVGWEAQGDPITERPGWDPLVAHGQELSDTYLAMVDDGTIYELVPRTQEGLNYVHDFLLLLADENGALKFMTTTSDDPAELDATIQERWDRFDELERIFLAGEDFDVDISITDSDGTTYTSDGLNHWDDAP</sequence>
<keyword evidence="2" id="KW-1133">Transmembrane helix</keyword>
<feature type="transmembrane region" description="Helical" evidence="2">
    <location>
        <begin position="106"/>
        <end position="128"/>
    </location>
</feature>
<name>A0A512PE18_9CELL</name>